<protein>
    <submittedName>
        <fullName evidence="2">Uncharacterized protein</fullName>
    </submittedName>
</protein>
<reference evidence="3" key="1">
    <citation type="journal article" date="2013" name="Nat. Genet.">
        <title>The Capsella rubella genome and the genomic consequences of rapid mating system evolution.</title>
        <authorList>
            <person name="Slotte T."/>
            <person name="Hazzouri K.M."/>
            <person name="Agren J.A."/>
            <person name="Koenig D."/>
            <person name="Maumus F."/>
            <person name="Guo Y.L."/>
            <person name="Steige K."/>
            <person name="Platts A.E."/>
            <person name="Escobar J.S."/>
            <person name="Newman L.K."/>
            <person name="Wang W."/>
            <person name="Mandakova T."/>
            <person name="Vello E."/>
            <person name="Smith L.M."/>
            <person name="Henz S.R."/>
            <person name="Steffen J."/>
            <person name="Takuno S."/>
            <person name="Brandvain Y."/>
            <person name="Coop G."/>
            <person name="Andolfatto P."/>
            <person name="Hu T.T."/>
            <person name="Blanchette M."/>
            <person name="Clark R.M."/>
            <person name="Quesneville H."/>
            <person name="Nordborg M."/>
            <person name="Gaut B.S."/>
            <person name="Lysak M.A."/>
            <person name="Jenkins J."/>
            <person name="Grimwood J."/>
            <person name="Chapman J."/>
            <person name="Prochnik S."/>
            <person name="Shu S."/>
            <person name="Rokhsar D."/>
            <person name="Schmutz J."/>
            <person name="Weigel D."/>
            <person name="Wright S.I."/>
        </authorList>
    </citation>
    <scope>NUCLEOTIDE SEQUENCE [LARGE SCALE GENOMIC DNA]</scope>
    <source>
        <strain evidence="3">cv. Monte Gargano</strain>
    </source>
</reference>
<dbReference type="AlphaFoldDB" id="R0IJZ0"/>
<proteinExistence type="predicted"/>
<dbReference type="STRING" id="81985.R0IJZ0"/>
<evidence type="ECO:0000313" key="3">
    <source>
        <dbReference type="Proteomes" id="UP000029121"/>
    </source>
</evidence>
<keyword evidence="1" id="KW-0732">Signal</keyword>
<evidence type="ECO:0000256" key="1">
    <source>
        <dbReference type="SAM" id="SignalP"/>
    </source>
</evidence>
<accession>R0IJZ0</accession>
<feature type="chain" id="PRO_5004343597" evidence="1">
    <location>
        <begin position="26"/>
        <end position="128"/>
    </location>
</feature>
<dbReference type="KEGG" id="crb:17897414"/>
<sequence>MASSTLISSMLFLLLLMFSLHPYEALGSQTKIRKLKEMNKVRRNLEGNDYKSSKSQVEGSVSNKCHSKISIEIVTTYLSNESSSPCIQCNAGSCYSCTTTRKCTWSSDSHRTYRRCTVTELCCLIIRS</sequence>
<feature type="signal peptide" evidence="1">
    <location>
        <begin position="1"/>
        <end position="25"/>
    </location>
</feature>
<keyword evidence="3" id="KW-1185">Reference proteome</keyword>
<organism evidence="2 3">
    <name type="scientific">Capsella rubella</name>
    <dbReference type="NCBI Taxonomy" id="81985"/>
    <lineage>
        <taxon>Eukaryota</taxon>
        <taxon>Viridiplantae</taxon>
        <taxon>Streptophyta</taxon>
        <taxon>Embryophyta</taxon>
        <taxon>Tracheophyta</taxon>
        <taxon>Spermatophyta</taxon>
        <taxon>Magnoliopsida</taxon>
        <taxon>eudicotyledons</taxon>
        <taxon>Gunneridae</taxon>
        <taxon>Pentapetalae</taxon>
        <taxon>rosids</taxon>
        <taxon>malvids</taxon>
        <taxon>Brassicales</taxon>
        <taxon>Brassicaceae</taxon>
        <taxon>Camelineae</taxon>
        <taxon>Capsella</taxon>
    </lineage>
</organism>
<dbReference type="OrthoDB" id="1100349at2759"/>
<gene>
    <name evidence="2" type="ORF">CARUB_v10010932mg</name>
</gene>
<dbReference type="Proteomes" id="UP000029121">
    <property type="component" value="Unassembled WGS sequence"/>
</dbReference>
<dbReference type="EMBL" id="KB870805">
    <property type="protein sequence ID" value="EOA37298.1"/>
    <property type="molecule type" value="Genomic_DNA"/>
</dbReference>
<name>R0IJZ0_9BRAS</name>
<evidence type="ECO:0000313" key="2">
    <source>
        <dbReference type="EMBL" id="EOA37298.1"/>
    </source>
</evidence>